<keyword evidence="2" id="KW-1185">Reference proteome</keyword>
<reference evidence="2" key="1">
    <citation type="submission" date="2016-06" db="EMBL/GenBank/DDBJ databases">
        <title>Parallel loss of symbiosis genes in relatives of nitrogen-fixing non-legume Parasponia.</title>
        <authorList>
            <person name="Van Velzen R."/>
            <person name="Holmer R."/>
            <person name="Bu F."/>
            <person name="Rutten L."/>
            <person name="Van Zeijl A."/>
            <person name="Liu W."/>
            <person name="Santuari L."/>
            <person name="Cao Q."/>
            <person name="Sharma T."/>
            <person name="Shen D."/>
            <person name="Roswanjaya Y."/>
            <person name="Wardhani T."/>
            <person name="Kalhor M.S."/>
            <person name="Jansen J."/>
            <person name="Van den Hoogen J."/>
            <person name="Gungor B."/>
            <person name="Hartog M."/>
            <person name="Hontelez J."/>
            <person name="Verver J."/>
            <person name="Yang W.-C."/>
            <person name="Schijlen E."/>
            <person name="Repin R."/>
            <person name="Schilthuizen M."/>
            <person name="Schranz E."/>
            <person name="Heidstra R."/>
            <person name="Miyata K."/>
            <person name="Fedorova E."/>
            <person name="Kohlen W."/>
            <person name="Bisseling T."/>
            <person name="Smit S."/>
            <person name="Geurts R."/>
        </authorList>
    </citation>
    <scope>NUCLEOTIDE SEQUENCE [LARGE SCALE GENOMIC DNA]</scope>
    <source>
        <strain evidence="2">cv. WU1-14</strain>
    </source>
</reference>
<proteinExistence type="predicted"/>
<evidence type="ECO:0000313" key="1">
    <source>
        <dbReference type="EMBL" id="PON80732.1"/>
    </source>
</evidence>
<evidence type="ECO:0000313" key="2">
    <source>
        <dbReference type="Proteomes" id="UP000237105"/>
    </source>
</evidence>
<dbReference type="AlphaFoldDB" id="A0A2P5E5D5"/>
<organism evidence="1 2">
    <name type="scientific">Parasponia andersonii</name>
    <name type="common">Sponia andersonii</name>
    <dbReference type="NCBI Taxonomy" id="3476"/>
    <lineage>
        <taxon>Eukaryota</taxon>
        <taxon>Viridiplantae</taxon>
        <taxon>Streptophyta</taxon>
        <taxon>Embryophyta</taxon>
        <taxon>Tracheophyta</taxon>
        <taxon>Spermatophyta</taxon>
        <taxon>Magnoliopsida</taxon>
        <taxon>eudicotyledons</taxon>
        <taxon>Gunneridae</taxon>
        <taxon>Pentapetalae</taxon>
        <taxon>rosids</taxon>
        <taxon>fabids</taxon>
        <taxon>Rosales</taxon>
        <taxon>Cannabaceae</taxon>
        <taxon>Parasponia</taxon>
    </lineage>
</organism>
<sequence length="73" mass="8552">MMIGYGCGFVVWIVCWTICDREKVQLVFHDFSKVRNMQLRFKDKEVKDGTWELVRNSISTTQFSLTVVRNSSS</sequence>
<gene>
    <name evidence="1" type="ORF">PanWU01x14_002880</name>
</gene>
<dbReference type="OrthoDB" id="10441006at2759"/>
<protein>
    <submittedName>
        <fullName evidence="1">Uncharacterized protein</fullName>
    </submittedName>
</protein>
<dbReference type="EMBL" id="JXTB01000001">
    <property type="protein sequence ID" value="PON80732.1"/>
    <property type="molecule type" value="Genomic_DNA"/>
</dbReference>
<name>A0A2P5E5D5_PARAD</name>
<accession>A0A2P5E5D5</accession>
<dbReference type="Proteomes" id="UP000237105">
    <property type="component" value="Unassembled WGS sequence"/>
</dbReference>
<comment type="caution">
    <text evidence="1">The sequence shown here is derived from an EMBL/GenBank/DDBJ whole genome shotgun (WGS) entry which is preliminary data.</text>
</comment>